<dbReference type="PANTHER" id="PTHR42847:SF4">
    <property type="entry name" value="ALKANESULFONATE MONOOXYGENASE-RELATED"/>
    <property type="match status" value="1"/>
</dbReference>
<dbReference type="SUPFAM" id="SSF51679">
    <property type="entry name" value="Bacterial luciferase-like"/>
    <property type="match status" value="1"/>
</dbReference>
<dbReference type="InterPro" id="IPR011251">
    <property type="entry name" value="Luciferase-like_dom"/>
</dbReference>
<accession>A0ABQ4C6L6</accession>
<dbReference type="Proteomes" id="UP000624325">
    <property type="component" value="Unassembled WGS sequence"/>
</dbReference>
<gene>
    <name evidence="6" type="ORF">Air01nite_45180</name>
</gene>
<protein>
    <submittedName>
        <fullName evidence="6">Monooxygenase</fullName>
    </submittedName>
</protein>
<reference evidence="6 7" key="1">
    <citation type="submission" date="2021-01" db="EMBL/GenBank/DDBJ databases">
        <title>Whole genome shotgun sequence of Asanoa iriomotensis NBRC 100142.</title>
        <authorList>
            <person name="Komaki H."/>
            <person name="Tamura T."/>
        </authorList>
    </citation>
    <scope>NUCLEOTIDE SEQUENCE [LARGE SCALE GENOMIC DNA]</scope>
    <source>
        <strain evidence="6 7">NBRC 100142</strain>
    </source>
</reference>
<evidence type="ECO:0000256" key="3">
    <source>
        <dbReference type="ARBA" id="ARBA00023002"/>
    </source>
</evidence>
<name>A0ABQ4C6L6_9ACTN</name>
<evidence type="ECO:0000313" key="6">
    <source>
        <dbReference type="EMBL" id="GIF58423.1"/>
    </source>
</evidence>
<evidence type="ECO:0000256" key="4">
    <source>
        <dbReference type="ARBA" id="ARBA00023033"/>
    </source>
</evidence>
<dbReference type="InterPro" id="IPR050172">
    <property type="entry name" value="SsuD_RutA_monooxygenase"/>
</dbReference>
<dbReference type="Pfam" id="PF00296">
    <property type="entry name" value="Bac_luciferase"/>
    <property type="match status" value="1"/>
</dbReference>
<evidence type="ECO:0000313" key="7">
    <source>
        <dbReference type="Proteomes" id="UP000624325"/>
    </source>
</evidence>
<evidence type="ECO:0000256" key="1">
    <source>
        <dbReference type="ARBA" id="ARBA00022630"/>
    </source>
</evidence>
<keyword evidence="4 6" id="KW-0503">Monooxygenase</keyword>
<proteinExistence type="predicted"/>
<evidence type="ECO:0000256" key="2">
    <source>
        <dbReference type="ARBA" id="ARBA00022643"/>
    </source>
</evidence>
<dbReference type="InterPro" id="IPR036661">
    <property type="entry name" value="Luciferase-like_sf"/>
</dbReference>
<keyword evidence="1" id="KW-0285">Flavoprotein</keyword>
<organism evidence="6 7">
    <name type="scientific">Asanoa iriomotensis</name>
    <dbReference type="NCBI Taxonomy" id="234613"/>
    <lineage>
        <taxon>Bacteria</taxon>
        <taxon>Bacillati</taxon>
        <taxon>Actinomycetota</taxon>
        <taxon>Actinomycetes</taxon>
        <taxon>Micromonosporales</taxon>
        <taxon>Micromonosporaceae</taxon>
        <taxon>Asanoa</taxon>
    </lineage>
</organism>
<dbReference type="EMBL" id="BONC01000033">
    <property type="protein sequence ID" value="GIF58423.1"/>
    <property type="molecule type" value="Genomic_DNA"/>
</dbReference>
<evidence type="ECO:0000259" key="5">
    <source>
        <dbReference type="Pfam" id="PF00296"/>
    </source>
</evidence>
<feature type="domain" description="Luciferase-like" evidence="5">
    <location>
        <begin position="21"/>
        <end position="260"/>
    </location>
</feature>
<comment type="caution">
    <text evidence="6">The sequence shown here is derived from an EMBL/GenBank/DDBJ whole genome shotgun (WGS) entry which is preliminary data.</text>
</comment>
<keyword evidence="7" id="KW-1185">Reference proteome</keyword>
<dbReference type="Gene3D" id="3.20.20.30">
    <property type="entry name" value="Luciferase-like domain"/>
    <property type="match status" value="1"/>
</dbReference>
<sequence>MPVRIGIGLPNAIPGVPGSVLVDWARRAEHHGFAGLATIDRMAYPNHDSLTALAAAAAVTSRIELFTDILGPTYPPALLAKVAATVDQISRARLTLGLAPGAGAGQGQEFDALLDEVHRIWSGNPEHSPAAGRAVPVLIAGAGEPALRRLVARGAGGALGGASPEQAIDYVARVRAAWREAGREGKPRIAVLAHYALGPGAELQSLAHLQDFYALLGEYADTIAANALRTPETIREAVKAFAAAGVTELYLNPTVPTVDQVDRLADVVSPALRD</sequence>
<dbReference type="GO" id="GO:0004497">
    <property type="term" value="F:monooxygenase activity"/>
    <property type="evidence" value="ECO:0007669"/>
    <property type="project" value="UniProtKB-KW"/>
</dbReference>
<keyword evidence="2" id="KW-0288">FMN</keyword>
<dbReference type="PANTHER" id="PTHR42847">
    <property type="entry name" value="ALKANESULFONATE MONOOXYGENASE"/>
    <property type="match status" value="1"/>
</dbReference>
<keyword evidence="3" id="KW-0560">Oxidoreductase</keyword>